<gene>
    <name evidence="1" type="ORF">CRV2_00009459</name>
</gene>
<name>A0ACA9TNZ3_BIOOC</name>
<protein>
    <submittedName>
        <fullName evidence="1">Uncharacterized protein</fullName>
    </submittedName>
</protein>
<reference evidence="1" key="2">
    <citation type="submission" date="2021-10" db="EMBL/GenBank/DDBJ databases">
        <authorList>
            <person name="Piombo E."/>
        </authorList>
    </citation>
    <scope>NUCLEOTIDE SEQUENCE</scope>
</reference>
<dbReference type="EMBL" id="CADEHS020000006">
    <property type="protein sequence ID" value="CAG9942524.1"/>
    <property type="molecule type" value="Genomic_DNA"/>
</dbReference>
<accession>A0ACA9TNZ3</accession>
<organism evidence="1 2">
    <name type="scientific">Clonostachys rosea f. rosea IK726</name>
    <dbReference type="NCBI Taxonomy" id="1349383"/>
    <lineage>
        <taxon>Eukaryota</taxon>
        <taxon>Fungi</taxon>
        <taxon>Dikarya</taxon>
        <taxon>Ascomycota</taxon>
        <taxon>Pezizomycotina</taxon>
        <taxon>Sordariomycetes</taxon>
        <taxon>Hypocreomycetidae</taxon>
        <taxon>Hypocreales</taxon>
        <taxon>Bionectriaceae</taxon>
        <taxon>Clonostachys</taxon>
    </lineage>
</organism>
<evidence type="ECO:0000313" key="1">
    <source>
        <dbReference type="EMBL" id="CAG9942524.1"/>
    </source>
</evidence>
<comment type="caution">
    <text evidence="1">The sequence shown here is derived from an EMBL/GenBank/DDBJ whole genome shotgun (WGS) entry which is preliminary data.</text>
</comment>
<proteinExistence type="predicted"/>
<evidence type="ECO:0000313" key="2">
    <source>
        <dbReference type="Proteomes" id="UP000836387"/>
    </source>
</evidence>
<sequence>MWSMVSDSTYTYTAIAAPRNIRLIHLHPGSESDPVSLSLATVILDSVPDYEAISYCWGHAADQRQVICNGATLSITNSLFTGLVAFRRPDRPRILWADAICINQDDLVEKRDQVLLMPEIYSQAKRVLVWLGIADDPVYGRVPLSVVDSIREALQMIPEFNPEDASGMVATIKALYDDSQRLSEQGKPNLLDHDWLPLGAILSRPWFRRKWMIQEISLAKEVLVHVGNDVQFPWLNIAQLMFSIGVLNIDSAASLQIGKAPNAPTHQRDRDGTSREPISGDGEAKKTFKGSSFSFNAALQCAAAIYMVQLFRHTGTLLDGVVVAQMFECTDPRDHVYSLLSLISTGPTIQPDYEASLSDVFRRFAKAMLVEGQSLKVLGLAPNKHAFYKPDAKEVEGLPSWVPDLRDIHSNVLTGSSVRPQAFFAGGKNKPILQISADERILSCSGRVVDNVEAFSTGLLDMILDDMPELRANPAIFLETDDPLPERRQRRFARWLDGCYSLAFGHHYADRDVSNPQDHLMGSFARSMTCDIDLMRNRADRESISKFPQYMERIFDDVEKGNFDLEIKSSKMPPDLTNLGESVRGFAISLFCVTGDGRFGRIPHTSRAGDVVCVFVGAETPFIIRPTGRETYTMIGECYIDGIMDGEAIKWSSLPNGSLDTIALE</sequence>
<dbReference type="Proteomes" id="UP000836387">
    <property type="component" value="Unassembled WGS sequence"/>
</dbReference>
<keyword evidence="2" id="KW-1185">Reference proteome</keyword>
<reference evidence="1" key="1">
    <citation type="submission" date="2020-04" db="EMBL/GenBank/DDBJ databases">
        <authorList>
            <person name="Broberg M."/>
        </authorList>
    </citation>
    <scope>NUCLEOTIDE SEQUENCE</scope>
</reference>